<dbReference type="PROSITE" id="PS00198">
    <property type="entry name" value="4FE4S_FER_1"/>
    <property type="match status" value="1"/>
</dbReference>
<dbReference type="SUPFAM" id="SSF54862">
    <property type="entry name" value="4Fe-4S ferredoxins"/>
    <property type="match status" value="1"/>
</dbReference>
<evidence type="ECO:0000256" key="3">
    <source>
        <dbReference type="ARBA" id="ARBA00023014"/>
    </source>
</evidence>
<dbReference type="EMBL" id="ASRV01000164">
    <property type="protein sequence ID" value="EOR21151.1"/>
    <property type="molecule type" value="Genomic_DNA"/>
</dbReference>
<evidence type="ECO:0000256" key="2">
    <source>
        <dbReference type="ARBA" id="ARBA00023004"/>
    </source>
</evidence>
<dbReference type="Pfam" id="PF14691">
    <property type="entry name" value="Fer4_20"/>
    <property type="match status" value="1"/>
</dbReference>
<dbReference type="PANTHER" id="PTHR42783:SF3">
    <property type="entry name" value="GLUTAMATE SYNTHASE [NADPH] SMALL CHAIN-RELATED"/>
    <property type="match status" value="1"/>
</dbReference>
<dbReference type="PRINTS" id="PR00419">
    <property type="entry name" value="ADXRDTASE"/>
</dbReference>
<dbReference type="InterPro" id="IPR023753">
    <property type="entry name" value="FAD/NAD-binding_dom"/>
</dbReference>
<dbReference type="GO" id="GO:0051536">
    <property type="term" value="F:iron-sulfur cluster binding"/>
    <property type="evidence" value="ECO:0007669"/>
    <property type="project" value="UniProtKB-KW"/>
</dbReference>
<dbReference type="InterPro" id="IPR017900">
    <property type="entry name" value="4Fe4S_Fe_S_CS"/>
</dbReference>
<dbReference type="InterPro" id="IPR017896">
    <property type="entry name" value="4Fe4S_Fe-S-bd"/>
</dbReference>
<dbReference type="Pfam" id="PF07992">
    <property type="entry name" value="Pyr_redox_2"/>
    <property type="match status" value="1"/>
</dbReference>
<evidence type="ECO:0000313" key="5">
    <source>
        <dbReference type="EMBL" id="EOR21151.1"/>
    </source>
</evidence>
<sequence>MYENKKKSTAKELAPLCGKSIEETEKLLWDLAVAGVCFVNKIDGVDNYWFDTWVPGIMEMMVNNIENVNKYPQIAEAFEAYGRVRGPKTTGAFPVGVGLMRVIPIEQAIDGETRKASYEEVSKYLNENDIFTVSDCSCRTARKVMGEGCGHLAEDMCIQMGHAAEYYIRTGRGRQITREEAFEIIKRAEENGLMHQIPNLDGSGKTHAICNCCGCSCLSLRTAEMFKNVDMVRSNYVSQVDKEKCVACGECVVNCPVNALKLGQKLCSVKPIEVEKVETPRDTEWGPEKWNPNYRVNRKNVVDSGTSPCKTECPAHIAIQGYIKLASQGKYKEALELIKHENPFPAVCGRICPRKCESACTRGDIDDPIAIDEIKKFIADQDLNTENRYVPKIKHDYNKKIAVVGAGPAGLSCAFYLATEGYKVTVFEKQKVLGGMLTLGIPSFRLEKNVVNAEIDVLRELGVEFKSGVEVGKDITLNELRADGYEAFYLAIGAQAGRKIGIEGEESEGIITGVDFLRSVNLGEDVNLKGNVVVIGGGNVAIDVARTATRVGGESVNIFCLESLEEMPALDEEIEETLSEGITINNSWGPKRIISKNGHVTGIEFKKCISVFDENNRFNPKYDEDNTMIIKADTILLSVGQSIFWGNLLNNSNIELNRNNTIKGDSFTYQTGEKDVFAGGDAFTGPRFAIDAIAAGKEGAISIHRYVHPGQSLVIGRDRKEYHSIDKENIELEGYDRLPRQKANHVDAEKSKETFKDLRGTFTEEQIKKETERCLSCGATVVDEFLCVGCGACTTKCKFDAISLVRKYDGEGVAYEDLKPVVIKQILKRKGRIAIKKAKNIFKMN</sequence>
<organism evidence="5 6">
    <name type="scientific">Clostridium sartagoforme AAU1</name>
    <dbReference type="NCBI Taxonomy" id="1202534"/>
    <lineage>
        <taxon>Bacteria</taxon>
        <taxon>Bacillati</taxon>
        <taxon>Bacillota</taxon>
        <taxon>Clostridia</taxon>
        <taxon>Eubacteriales</taxon>
        <taxon>Clostridiaceae</taxon>
        <taxon>Clostridium</taxon>
    </lineage>
</organism>
<comment type="caution">
    <text evidence="5">The sequence shown here is derived from an EMBL/GenBank/DDBJ whole genome shotgun (WGS) entry which is preliminary data.</text>
</comment>
<evidence type="ECO:0000256" key="1">
    <source>
        <dbReference type="ARBA" id="ARBA00022723"/>
    </source>
</evidence>
<accession>R9C1P7</accession>
<dbReference type="PANTHER" id="PTHR42783">
    <property type="entry name" value="GLUTAMATE SYNTHASE [NADPH] SMALL CHAIN"/>
    <property type="match status" value="1"/>
</dbReference>
<keyword evidence="6" id="KW-1185">Reference proteome</keyword>
<dbReference type="Pfam" id="PF00037">
    <property type="entry name" value="Fer4"/>
    <property type="match status" value="2"/>
</dbReference>
<name>R9C1P7_9CLOT</name>
<feature type="domain" description="4Fe-4S ferredoxin-type" evidence="4">
    <location>
        <begin position="778"/>
        <end position="807"/>
    </location>
</feature>
<evidence type="ECO:0000259" key="4">
    <source>
        <dbReference type="PROSITE" id="PS51379"/>
    </source>
</evidence>
<evidence type="ECO:0000313" key="6">
    <source>
        <dbReference type="Proteomes" id="UP000013988"/>
    </source>
</evidence>
<dbReference type="Gene3D" id="1.10.1060.10">
    <property type="entry name" value="Alpha-helical ferredoxin"/>
    <property type="match status" value="1"/>
</dbReference>
<keyword evidence="2" id="KW-0408">Iron</keyword>
<dbReference type="InterPro" id="IPR036188">
    <property type="entry name" value="FAD/NAD-bd_sf"/>
</dbReference>
<keyword evidence="3" id="KW-0411">Iron-sulfur</keyword>
<dbReference type="GO" id="GO:0016491">
    <property type="term" value="F:oxidoreductase activity"/>
    <property type="evidence" value="ECO:0007669"/>
    <property type="project" value="InterPro"/>
</dbReference>
<dbReference type="InterPro" id="IPR028261">
    <property type="entry name" value="DPD_II"/>
</dbReference>
<dbReference type="AlphaFoldDB" id="R9C1P7"/>
<protein>
    <submittedName>
        <fullName evidence="5">Pyridine nucleotide-disulfide oxidoreductase</fullName>
    </submittedName>
</protein>
<proteinExistence type="predicted"/>
<keyword evidence="1" id="KW-0479">Metal-binding</keyword>
<dbReference type="Gene3D" id="3.30.70.20">
    <property type="match status" value="1"/>
</dbReference>
<dbReference type="Gene3D" id="3.50.50.60">
    <property type="entry name" value="FAD/NAD(P)-binding domain"/>
    <property type="match status" value="2"/>
</dbReference>
<dbReference type="PATRIC" id="fig|1202534.3.peg.2805"/>
<reference evidence="5 6" key="1">
    <citation type="submission" date="2013-03" db="EMBL/GenBank/DDBJ databases">
        <title>Whole genome shotgun sequencing of Clostridium sartagoforme AAU1.</title>
        <authorList>
            <person name="Joshi C.G."/>
            <person name="Duggirala S.M."/>
            <person name="Nathani N.M."/>
            <person name="Bhatt V.D."/>
            <person name="Patel A.K."/>
            <person name="Pandya P.R."/>
            <person name="KaPatel J.A."/>
        </authorList>
    </citation>
    <scope>NUCLEOTIDE SEQUENCE [LARGE SCALE GENOMIC DNA]</scope>
    <source>
        <strain evidence="5 6">AAU1</strain>
    </source>
</reference>
<dbReference type="InterPro" id="IPR009051">
    <property type="entry name" value="Helical_ferredxn"/>
</dbReference>
<dbReference type="PROSITE" id="PS51379">
    <property type="entry name" value="4FE4S_FER_2"/>
    <property type="match status" value="2"/>
</dbReference>
<gene>
    <name evidence="5" type="ORF">A500_14183</name>
</gene>
<dbReference type="GO" id="GO:0046872">
    <property type="term" value="F:metal ion binding"/>
    <property type="evidence" value="ECO:0007669"/>
    <property type="project" value="UniProtKB-KW"/>
</dbReference>
<dbReference type="SUPFAM" id="SSF46548">
    <property type="entry name" value="alpha-helical ferredoxin"/>
    <property type="match status" value="2"/>
</dbReference>
<dbReference type="SUPFAM" id="SSF51971">
    <property type="entry name" value="Nucleotide-binding domain"/>
    <property type="match status" value="2"/>
</dbReference>
<dbReference type="Proteomes" id="UP000013988">
    <property type="component" value="Unassembled WGS sequence"/>
</dbReference>
<feature type="domain" description="4Fe-4S ferredoxin-type" evidence="4">
    <location>
        <begin position="236"/>
        <end position="265"/>
    </location>
</feature>